<evidence type="ECO:0000256" key="1">
    <source>
        <dbReference type="SAM" id="MobiDB-lite"/>
    </source>
</evidence>
<reference evidence="3 4" key="1">
    <citation type="submission" date="2023-03" db="EMBL/GenBank/DDBJ databases">
        <title>High-quality genome of Scylla paramamosain provides insights in environmental adaptation.</title>
        <authorList>
            <person name="Zhang L."/>
        </authorList>
    </citation>
    <scope>NUCLEOTIDE SEQUENCE [LARGE SCALE GENOMIC DNA]</scope>
    <source>
        <strain evidence="3">LZ_2023a</strain>
        <tissue evidence="3">Muscle</tissue>
    </source>
</reference>
<comment type="caution">
    <text evidence="3">The sequence shown here is derived from an EMBL/GenBank/DDBJ whole genome shotgun (WGS) entry which is preliminary data.</text>
</comment>
<sequence>MMAQLNPGLAVLLCVVVAAPLTTATSEFVPQIPASQEESPLANLWKHALKEQGAATPTERDDQGPKTFIAPDYGVVINWVPQDSAHPLYAPQYINLLREILLDYMVQVVVKPDDPRMSQPNGLQVINRNGRTITFKRVVSGDITVNGKKVVKSTAHKDGTFSYILDKSLFGHRETVHEVWQKYIETVPVYDPFRTLIAGPRAPPPEKSETAAASPPASP</sequence>
<feature type="compositionally biased region" description="Low complexity" evidence="1">
    <location>
        <begin position="210"/>
        <end position="219"/>
    </location>
</feature>
<dbReference type="Proteomes" id="UP001487740">
    <property type="component" value="Unassembled WGS sequence"/>
</dbReference>
<dbReference type="EMBL" id="JARAKH010000018">
    <property type="protein sequence ID" value="KAK8394810.1"/>
    <property type="molecule type" value="Genomic_DNA"/>
</dbReference>
<feature type="chain" id="PRO_5043743602" evidence="2">
    <location>
        <begin position="25"/>
        <end position="219"/>
    </location>
</feature>
<gene>
    <name evidence="3" type="ORF">O3P69_005940</name>
</gene>
<evidence type="ECO:0000313" key="3">
    <source>
        <dbReference type="EMBL" id="KAK8394810.1"/>
    </source>
</evidence>
<evidence type="ECO:0000256" key="2">
    <source>
        <dbReference type="SAM" id="SignalP"/>
    </source>
</evidence>
<accession>A0AAW0U495</accession>
<keyword evidence="2" id="KW-0732">Signal</keyword>
<evidence type="ECO:0000313" key="4">
    <source>
        <dbReference type="Proteomes" id="UP001487740"/>
    </source>
</evidence>
<name>A0AAW0U495_SCYPA</name>
<dbReference type="AlphaFoldDB" id="A0AAW0U495"/>
<organism evidence="3 4">
    <name type="scientific">Scylla paramamosain</name>
    <name type="common">Mud crab</name>
    <dbReference type="NCBI Taxonomy" id="85552"/>
    <lineage>
        <taxon>Eukaryota</taxon>
        <taxon>Metazoa</taxon>
        <taxon>Ecdysozoa</taxon>
        <taxon>Arthropoda</taxon>
        <taxon>Crustacea</taxon>
        <taxon>Multicrustacea</taxon>
        <taxon>Malacostraca</taxon>
        <taxon>Eumalacostraca</taxon>
        <taxon>Eucarida</taxon>
        <taxon>Decapoda</taxon>
        <taxon>Pleocyemata</taxon>
        <taxon>Brachyura</taxon>
        <taxon>Eubrachyura</taxon>
        <taxon>Portunoidea</taxon>
        <taxon>Portunidae</taxon>
        <taxon>Portuninae</taxon>
        <taxon>Scylla</taxon>
    </lineage>
</organism>
<keyword evidence="4" id="KW-1185">Reference proteome</keyword>
<feature type="signal peptide" evidence="2">
    <location>
        <begin position="1"/>
        <end position="24"/>
    </location>
</feature>
<proteinExistence type="predicted"/>
<feature type="region of interest" description="Disordered" evidence="1">
    <location>
        <begin position="198"/>
        <end position="219"/>
    </location>
</feature>
<protein>
    <submittedName>
        <fullName evidence="3">Uncharacterized protein</fullName>
    </submittedName>
</protein>